<evidence type="ECO:0000256" key="1">
    <source>
        <dbReference type="ARBA" id="ARBA00023015"/>
    </source>
</evidence>
<dbReference type="GO" id="GO:0003700">
    <property type="term" value="F:DNA-binding transcription factor activity"/>
    <property type="evidence" value="ECO:0007669"/>
    <property type="project" value="TreeGrafter"/>
</dbReference>
<organism evidence="6 7">
    <name type="scientific">Azorhizobium oxalatiphilum</name>
    <dbReference type="NCBI Taxonomy" id="980631"/>
    <lineage>
        <taxon>Bacteria</taxon>
        <taxon>Pseudomonadati</taxon>
        <taxon>Pseudomonadota</taxon>
        <taxon>Alphaproteobacteria</taxon>
        <taxon>Hyphomicrobiales</taxon>
        <taxon>Xanthobacteraceae</taxon>
        <taxon>Azorhizobium</taxon>
    </lineage>
</organism>
<reference evidence="6" key="2">
    <citation type="submission" date="2020-09" db="EMBL/GenBank/DDBJ databases">
        <authorList>
            <person name="Sun Q."/>
            <person name="Sedlacek I."/>
        </authorList>
    </citation>
    <scope>NUCLEOTIDE SEQUENCE</scope>
    <source>
        <strain evidence="6">CCM 7897</strain>
    </source>
</reference>
<dbReference type="PROSITE" id="PS50977">
    <property type="entry name" value="HTH_TETR_2"/>
    <property type="match status" value="1"/>
</dbReference>
<dbReference type="SUPFAM" id="SSF46689">
    <property type="entry name" value="Homeodomain-like"/>
    <property type="match status" value="1"/>
</dbReference>
<evidence type="ECO:0000259" key="5">
    <source>
        <dbReference type="PROSITE" id="PS50977"/>
    </source>
</evidence>
<accession>A0A917C5S9</accession>
<feature type="domain" description="HTH tetR-type" evidence="5">
    <location>
        <begin position="1"/>
        <end position="60"/>
    </location>
</feature>
<protein>
    <recommendedName>
        <fullName evidence="5">HTH tetR-type domain-containing protein</fullName>
    </recommendedName>
</protein>
<feature type="DNA-binding region" description="H-T-H motif" evidence="4">
    <location>
        <begin position="23"/>
        <end position="42"/>
    </location>
</feature>
<dbReference type="Pfam" id="PF00440">
    <property type="entry name" value="TetR_N"/>
    <property type="match status" value="1"/>
</dbReference>
<evidence type="ECO:0000256" key="2">
    <source>
        <dbReference type="ARBA" id="ARBA00023125"/>
    </source>
</evidence>
<dbReference type="InterPro" id="IPR009057">
    <property type="entry name" value="Homeodomain-like_sf"/>
</dbReference>
<reference evidence="6" key="1">
    <citation type="journal article" date="2014" name="Int. J. Syst. Evol. Microbiol.">
        <title>Complete genome sequence of Corynebacterium casei LMG S-19264T (=DSM 44701T), isolated from a smear-ripened cheese.</title>
        <authorList>
            <consortium name="US DOE Joint Genome Institute (JGI-PGF)"/>
            <person name="Walter F."/>
            <person name="Albersmeier A."/>
            <person name="Kalinowski J."/>
            <person name="Ruckert C."/>
        </authorList>
    </citation>
    <scope>NUCLEOTIDE SEQUENCE</scope>
    <source>
        <strain evidence="6">CCM 7897</strain>
    </source>
</reference>
<dbReference type="AlphaFoldDB" id="A0A917C5S9"/>
<dbReference type="InterPro" id="IPR050109">
    <property type="entry name" value="HTH-type_TetR-like_transc_reg"/>
</dbReference>
<sequence>MTRERILEAVGTIFERQPDEAFSFDDLSKEAGVSRRTIFRYFKDKDALLDAFLSRTNERLGVPVWPDCEADLVDLPPDLFEALERNSGTVHALNVSVAGREVRLRDNKARQAAFRKSLKDASKGLSRQEKSYLEAVVHLLFTTSAWQIMKDHWQLEGRDAGKASAWAIGLLLDAAKAKK</sequence>
<dbReference type="Gene3D" id="1.10.357.10">
    <property type="entry name" value="Tetracycline Repressor, domain 2"/>
    <property type="match status" value="1"/>
</dbReference>
<name>A0A917C5S9_9HYPH</name>
<comment type="caution">
    <text evidence="6">The sequence shown here is derived from an EMBL/GenBank/DDBJ whole genome shotgun (WGS) entry which is preliminary data.</text>
</comment>
<keyword evidence="2 4" id="KW-0238">DNA-binding</keyword>
<evidence type="ECO:0000313" key="7">
    <source>
        <dbReference type="Proteomes" id="UP000606044"/>
    </source>
</evidence>
<gene>
    <name evidence="6" type="ORF">GCM10007301_34330</name>
</gene>
<evidence type="ECO:0000313" key="6">
    <source>
        <dbReference type="EMBL" id="GGF71720.1"/>
    </source>
</evidence>
<evidence type="ECO:0000256" key="3">
    <source>
        <dbReference type="ARBA" id="ARBA00023163"/>
    </source>
</evidence>
<dbReference type="PANTHER" id="PTHR30055:SF234">
    <property type="entry name" value="HTH-TYPE TRANSCRIPTIONAL REGULATOR BETI"/>
    <property type="match status" value="1"/>
</dbReference>
<dbReference type="Proteomes" id="UP000606044">
    <property type="component" value="Unassembled WGS sequence"/>
</dbReference>
<keyword evidence="1" id="KW-0805">Transcription regulation</keyword>
<keyword evidence="7" id="KW-1185">Reference proteome</keyword>
<dbReference type="PANTHER" id="PTHR30055">
    <property type="entry name" value="HTH-TYPE TRANSCRIPTIONAL REGULATOR RUTR"/>
    <property type="match status" value="1"/>
</dbReference>
<keyword evidence="3" id="KW-0804">Transcription</keyword>
<dbReference type="GO" id="GO:0000976">
    <property type="term" value="F:transcription cis-regulatory region binding"/>
    <property type="evidence" value="ECO:0007669"/>
    <property type="project" value="TreeGrafter"/>
</dbReference>
<proteinExistence type="predicted"/>
<evidence type="ECO:0000256" key="4">
    <source>
        <dbReference type="PROSITE-ProRule" id="PRU00335"/>
    </source>
</evidence>
<dbReference type="InterPro" id="IPR001647">
    <property type="entry name" value="HTH_TetR"/>
</dbReference>
<dbReference type="EMBL" id="BMCT01000005">
    <property type="protein sequence ID" value="GGF71720.1"/>
    <property type="molecule type" value="Genomic_DNA"/>
</dbReference>